<proteinExistence type="predicted"/>
<reference evidence="2 3" key="1">
    <citation type="submission" date="2020-10" db="EMBL/GenBank/DDBJ databases">
        <title>The Coptis chinensis genome and diversification of protoberbering-type alkaloids.</title>
        <authorList>
            <person name="Wang B."/>
            <person name="Shu S."/>
            <person name="Song C."/>
            <person name="Liu Y."/>
        </authorList>
    </citation>
    <scope>NUCLEOTIDE SEQUENCE [LARGE SCALE GENOMIC DNA]</scope>
    <source>
        <strain evidence="2">HL-2020</strain>
        <tissue evidence="2">Leaf</tissue>
    </source>
</reference>
<organism evidence="2 3">
    <name type="scientific">Coptis chinensis</name>
    <dbReference type="NCBI Taxonomy" id="261450"/>
    <lineage>
        <taxon>Eukaryota</taxon>
        <taxon>Viridiplantae</taxon>
        <taxon>Streptophyta</taxon>
        <taxon>Embryophyta</taxon>
        <taxon>Tracheophyta</taxon>
        <taxon>Spermatophyta</taxon>
        <taxon>Magnoliopsida</taxon>
        <taxon>Ranunculales</taxon>
        <taxon>Ranunculaceae</taxon>
        <taxon>Coptidoideae</taxon>
        <taxon>Coptis</taxon>
    </lineage>
</organism>
<comment type="caution">
    <text evidence="2">The sequence shown here is derived from an EMBL/GenBank/DDBJ whole genome shotgun (WGS) entry which is preliminary data.</text>
</comment>
<dbReference type="Gene3D" id="1.10.8.10">
    <property type="entry name" value="DNA helicase RuvA subunit, C-terminal domain"/>
    <property type="match status" value="1"/>
</dbReference>
<evidence type="ECO:0000313" key="2">
    <source>
        <dbReference type="EMBL" id="KAF9593453.1"/>
    </source>
</evidence>
<dbReference type="EMBL" id="JADFTS010000008">
    <property type="protein sequence ID" value="KAF9593453.1"/>
    <property type="molecule type" value="Genomic_DNA"/>
</dbReference>
<dbReference type="AlphaFoldDB" id="A0A835LFC7"/>
<name>A0A835LFC7_9MAGN</name>
<evidence type="ECO:0000259" key="1">
    <source>
        <dbReference type="PROSITE" id="PS50030"/>
    </source>
</evidence>
<gene>
    <name evidence="2" type="ORF">IFM89_023260</name>
</gene>
<dbReference type="Proteomes" id="UP000631114">
    <property type="component" value="Unassembled WGS sequence"/>
</dbReference>
<feature type="domain" description="UBA" evidence="1">
    <location>
        <begin position="47"/>
        <end position="87"/>
    </location>
</feature>
<dbReference type="PROSITE" id="PS50030">
    <property type="entry name" value="UBA"/>
    <property type="match status" value="1"/>
</dbReference>
<dbReference type="OrthoDB" id="193931at2759"/>
<accession>A0A835LFC7</accession>
<dbReference type="CDD" id="cd14335">
    <property type="entry name" value="UBA_SnRK1_plant"/>
    <property type="match status" value="1"/>
</dbReference>
<protein>
    <recommendedName>
        <fullName evidence="1">UBA domain-containing protein</fullName>
    </recommendedName>
</protein>
<dbReference type="InterPro" id="IPR015940">
    <property type="entry name" value="UBA"/>
</dbReference>
<evidence type="ECO:0000313" key="3">
    <source>
        <dbReference type="Proteomes" id="UP000631114"/>
    </source>
</evidence>
<keyword evidence="3" id="KW-1185">Reference proteome</keyword>
<sequence length="119" mass="13752">MIFLFIARRLSAYFTVVHMAILYGLFVPDWEYQLPSEGTSVVTRTFTIDEDILLEVIKMGFDRNQLTEFLRSRVQNEATVAYYLLMDNRFRATSDYLGAEFQESMWVGIPASANSVTMV</sequence>